<proteinExistence type="predicted"/>
<gene>
    <name evidence="3" type="ORF">PR002_g24335</name>
</gene>
<dbReference type="AlphaFoldDB" id="A0A6A3ICL5"/>
<dbReference type="InterPro" id="IPR004875">
    <property type="entry name" value="DDE_SF_endonuclease_dom"/>
</dbReference>
<dbReference type="InterPro" id="IPR006600">
    <property type="entry name" value="HTH_CenpB_DNA-bd_dom"/>
</dbReference>
<sequence length="486" mass="55623">MPRTGRKRTTGNGSNLKTYKRVAVSYRFKLRVLRFLDGHSMEKTIERFYPGLVRAHVRSKKRLCYSWKASRGLIEAKCAAGLGRHRRHRSRGMGATLPTAAEEQLVRWVNDLRADGVPVTGLMLKLQARDLYAATGLPRGAFTASWSWRKHFLRRHKLAIRRRTREGQTTPQDASEKLVEFSRQVQAKMEELNVSKVYNADLTGVNYEYVPTSTVNGRGAKTVWVKCAGESKERVAAMLLGDSDGNKTDPFLVFKTRPSKVAETARANLVFRHGFGRQLRDDLQNLEVGVQIYGNRAGWWNSELSIEFLCYHFGRRENMHEPVLLLWDDFSGHWHQDVLICARLLNVELMRVPPGYTYVCQPADVAWNRPLKEHLRKQWIEFLLDQVRAANGGAPFKMAPPSRSDVVQWIKNAWASLSTSTIIGGFKKAKLLQADLREAEDQPSSEPNWGELIRVLQEECVPMQTIDSRKDIEESEVEDEAVEWQF</sequence>
<dbReference type="Gene3D" id="1.10.10.60">
    <property type="entry name" value="Homeodomain-like"/>
    <property type="match status" value="1"/>
</dbReference>
<dbReference type="SMART" id="SM00674">
    <property type="entry name" value="CENPB"/>
    <property type="match status" value="1"/>
</dbReference>
<dbReference type="Pfam" id="PF03221">
    <property type="entry name" value="HTH_Tnp_Tc5"/>
    <property type="match status" value="1"/>
</dbReference>
<dbReference type="GO" id="GO:0005634">
    <property type="term" value="C:nucleus"/>
    <property type="evidence" value="ECO:0007669"/>
    <property type="project" value="TreeGrafter"/>
</dbReference>
<dbReference type="InterPro" id="IPR009057">
    <property type="entry name" value="Homeodomain-like_sf"/>
</dbReference>
<dbReference type="Proteomes" id="UP000435112">
    <property type="component" value="Unassembled WGS sequence"/>
</dbReference>
<evidence type="ECO:0000313" key="3">
    <source>
        <dbReference type="EMBL" id="KAE8979747.1"/>
    </source>
</evidence>
<feature type="domain" description="HTH CENPB-type" evidence="2">
    <location>
        <begin position="89"/>
        <end position="162"/>
    </location>
</feature>
<dbReference type="PANTHER" id="PTHR19303:SF57">
    <property type="entry name" value="HTH CENPB-TYPE DOMAIN-CONTAINING PROTEIN"/>
    <property type="match status" value="1"/>
</dbReference>
<dbReference type="GO" id="GO:0003677">
    <property type="term" value="F:DNA binding"/>
    <property type="evidence" value="ECO:0007669"/>
    <property type="project" value="UniProtKB-KW"/>
</dbReference>
<evidence type="ECO:0000259" key="2">
    <source>
        <dbReference type="PROSITE" id="PS51253"/>
    </source>
</evidence>
<dbReference type="InterPro" id="IPR050863">
    <property type="entry name" value="CenT-Element_Derived"/>
</dbReference>
<evidence type="ECO:0000256" key="1">
    <source>
        <dbReference type="ARBA" id="ARBA00023125"/>
    </source>
</evidence>
<keyword evidence="1" id="KW-0238">DNA-binding</keyword>
<comment type="caution">
    <text evidence="3">The sequence shown here is derived from an EMBL/GenBank/DDBJ whole genome shotgun (WGS) entry which is preliminary data.</text>
</comment>
<dbReference type="OrthoDB" id="122408at2759"/>
<dbReference type="EMBL" id="QXFU01002963">
    <property type="protein sequence ID" value="KAE8979747.1"/>
    <property type="molecule type" value="Genomic_DNA"/>
</dbReference>
<dbReference type="PANTHER" id="PTHR19303">
    <property type="entry name" value="TRANSPOSON"/>
    <property type="match status" value="1"/>
</dbReference>
<evidence type="ECO:0000313" key="4">
    <source>
        <dbReference type="Proteomes" id="UP000435112"/>
    </source>
</evidence>
<reference evidence="3 4" key="1">
    <citation type="submission" date="2018-09" db="EMBL/GenBank/DDBJ databases">
        <title>Genomic investigation of the strawberry pathogen Phytophthora fragariae indicates pathogenicity is determined by transcriptional variation in three key races.</title>
        <authorList>
            <person name="Adams T.M."/>
            <person name="Armitage A.D."/>
            <person name="Sobczyk M.K."/>
            <person name="Bates H.J."/>
            <person name="Dunwell J.M."/>
            <person name="Nellist C.F."/>
            <person name="Harrison R.J."/>
        </authorList>
    </citation>
    <scope>NUCLEOTIDE SEQUENCE [LARGE SCALE GENOMIC DNA]</scope>
    <source>
        <strain evidence="3 4">SCRP324</strain>
    </source>
</reference>
<accession>A0A6A3ICL5</accession>
<organism evidence="3 4">
    <name type="scientific">Phytophthora rubi</name>
    <dbReference type="NCBI Taxonomy" id="129364"/>
    <lineage>
        <taxon>Eukaryota</taxon>
        <taxon>Sar</taxon>
        <taxon>Stramenopiles</taxon>
        <taxon>Oomycota</taxon>
        <taxon>Peronosporomycetes</taxon>
        <taxon>Peronosporales</taxon>
        <taxon>Peronosporaceae</taxon>
        <taxon>Phytophthora</taxon>
    </lineage>
</organism>
<name>A0A6A3ICL5_9STRA</name>
<dbReference type="SUPFAM" id="SSF46689">
    <property type="entry name" value="Homeodomain-like"/>
    <property type="match status" value="1"/>
</dbReference>
<dbReference type="Pfam" id="PF03184">
    <property type="entry name" value="DDE_1"/>
    <property type="match status" value="1"/>
</dbReference>
<protein>
    <recommendedName>
        <fullName evidence="2">HTH CENPB-type domain-containing protein</fullName>
    </recommendedName>
</protein>
<dbReference type="PROSITE" id="PS51253">
    <property type="entry name" value="HTH_CENPB"/>
    <property type="match status" value="1"/>
</dbReference>